<comment type="caution">
    <text evidence="4">The sequence shown here is derived from an EMBL/GenBank/DDBJ whole genome shotgun (WGS) entry which is preliminary data.</text>
</comment>
<dbReference type="STRING" id="238.BBD35_04990"/>
<comment type="subcellular location">
    <subcellularLocation>
        <location evidence="1">Cell outer membrane</location>
        <topology evidence="1">Multi-pass membrane protein</topology>
    </subcellularLocation>
</comment>
<protein>
    <submittedName>
        <fullName evidence="4">TonB-dependent receptor</fullName>
    </submittedName>
</protein>
<evidence type="ECO:0000256" key="2">
    <source>
        <dbReference type="SAM" id="MobiDB-lite"/>
    </source>
</evidence>
<dbReference type="SUPFAM" id="SSF56935">
    <property type="entry name" value="Porins"/>
    <property type="match status" value="1"/>
</dbReference>
<dbReference type="Proteomes" id="UP000188947">
    <property type="component" value="Unassembled WGS sequence"/>
</dbReference>
<keyword evidence="1" id="KW-1134">Transmembrane beta strand</keyword>
<comment type="similarity">
    <text evidence="1">Belongs to the TonB-dependent receptor family.</text>
</comment>
<dbReference type="OrthoDB" id="9805121at2"/>
<keyword evidence="1" id="KW-0998">Cell outer membrane</keyword>
<keyword evidence="1" id="KW-0813">Transport</keyword>
<feature type="domain" description="TonB-dependent receptor plug" evidence="3">
    <location>
        <begin position="234"/>
        <end position="319"/>
    </location>
</feature>
<dbReference type="Gene3D" id="2.170.130.10">
    <property type="entry name" value="TonB-dependent receptor, plug domain"/>
    <property type="match status" value="1"/>
</dbReference>
<keyword evidence="5" id="KW-1185">Reference proteome</keyword>
<dbReference type="RefSeq" id="WP_069215248.1">
    <property type="nucleotide sequence ID" value="NZ_CP016378.1"/>
</dbReference>
<dbReference type="InterPro" id="IPR039426">
    <property type="entry name" value="TonB-dep_rcpt-like"/>
</dbReference>
<dbReference type="Pfam" id="PF07715">
    <property type="entry name" value="Plug"/>
    <property type="match status" value="1"/>
</dbReference>
<evidence type="ECO:0000313" key="5">
    <source>
        <dbReference type="Proteomes" id="UP000188947"/>
    </source>
</evidence>
<feature type="region of interest" description="Disordered" evidence="2">
    <location>
        <begin position="197"/>
        <end position="216"/>
    </location>
</feature>
<dbReference type="EMBL" id="MPOG01000019">
    <property type="protein sequence ID" value="OOH93286.1"/>
    <property type="molecule type" value="Genomic_DNA"/>
</dbReference>
<dbReference type="GO" id="GO:0009279">
    <property type="term" value="C:cell outer membrane"/>
    <property type="evidence" value="ECO:0007669"/>
    <property type="project" value="UniProtKB-SubCell"/>
</dbReference>
<name>A0A1V3TX47_ELIME</name>
<evidence type="ECO:0000256" key="1">
    <source>
        <dbReference type="PROSITE-ProRule" id="PRU01360"/>
    </source>
</evidence>
<dbReference type="InterPro" id="IPR012910">
    <property type="entry name" value="Plug_dom"/>
</dbReference>
<feature type="compositionally biased region" description="Low complexity" evidence="2">
    <location>
        <begin position="142"/>
        <end position="155"/>
    </location>
</feature>
<sequence length="352" mass="38855">MNPRDPLNDIFKKLEHSESNDLSAKEKVWARLEKQLDQPEKKQPKEFSLNKTWLAAAAIVLVAGVSYLFFKPAEQTAPIVAQQSVMEKPEPNTQASEIPQTIAQNNITKGQVDKIKEEKKNLSVTKETIAYQDAKDLRKEGTPPSSAPQPATAGALSSQYTAPMTMSAPVVKNYNKETLAPSYDSADNTKAEIASKKSVSSLNETAAISSMPTEDSFSLTRKDTELRSRSVSKRVVASVLPDSNLTINNDSGMKNSLMQIRGSGKSNPVEPFVWDINGMVLRNDNPFMTSFDSNKIESIQVIKGTTAIEKYGPIGKNGVILVKTKKLSRKEKKELKIQALNDSIYFTRDSLK</sequence>
<proteinExistence type="inferred from homology"/>
<keyword evidence="1" id="KW-0472">Membrane</keyword>
<evidence type="ECO:0000259" key="3">
    <source>
        <dbReference type="Pfam" id="PF07715"/>
    </source>
</evidence>
<evidence type="ECO:0000313" key="4">
    <source>
        <dbReference type="EMBL" id="OOH93286.1"/>
    </source>
</evidence>
<feature type="region of interest" description="Disordered" evidence="2">
    <location>
        <begin position="133"/>
        <end position="156"/>
    </location>
</feature>
<gene>
    <name evidence="4" type="ORF">BMF97_17645</name>
</gene>
<keyword evidence="1" id="KW-0812">Transmembrane</keyword>
<organism evidence="4 5">
    <name type="scientific">Elizabethkingia meningoseptica</name>
    <name type="common">Chryseobacterium meningosepticum</name>
    <dbReference type="NCBI Taxonomy" id="238"/>
    <lineage>
        <taxon>Bacteria</taxon>
        <taxon>Pseudomonadati</taxon>
        <taxon>Bacteroidota</taxon>
        <taxon>Flavobacteriia</taxon>
        <taxon>Flavobacteriales</taxon>
        <taxon>Weeksellaceae</taxon>
        <taxon>Elizabethkingia</taxon>
    </lineage>
</organism>
<dbReference type="AlphaFoldDB" id="A0A1V3TX47"/>
<dbReference type="PROSITE" id="PS52016">
    <property type="entry name" value="TONB_DEPENDENT_REC_3"/>
    <property type="match status" value="1"/>
</dbReference>
<accession>A0A1V3TX47</accession>
<keyword evidence="4" id="KW-0675">Receptor</keyword>
<reference evidence="4 5" key="1">
    <citation type="submission" date="2016-11" db="EMBL/GenBank/DDBJ databases">
        <title>Genome sequence and comparative genomic analysis of clinical strain Elizabethkingia meningoseptica 61421 PRCM.</title>
        <authorList>
            <person name="Wang M."/>
            <person name="Hu S."/>
            <person name="Cao L."/>
            <person name="Jiang T."/>
            <person name="Zhou Y."/>
            <person name="Ming D."/>
        </authorList>
    </citation>
    <scope>NUCLEOTIDE SEQUENCE [LARGE SCALE GENOMIC DNA]</scope>
    <source>
        <strain evidence="4 5">61421 PRCM</strain>
    </source>
</reference>
<dbReference type="eggNOG" id="COG2304">
    <property type="taxonomic scope" value="Bacteria"/>
</dbReference>
<dbReference type="InterPro" id="IPR037066">
    <property type="entry name" value="Plug_dom_sf"/>
</dbReference>